<keyword evidence="1" id="KW-0812">Transmembrane</keyword>
<evidence type="ECO:0000313" key="2">
    <source>
        <dbReference type="EMBL" id="BAJ00705.1"/>
    </source>
</evidence>
<reference evidence="3" key="1">
    <citation type="journal article" date="2010" name="Mol. Biosyst.">
        <title>Complete genome sequence and comparative analysis of Shewanella violacea, a psychrophilic and piezophilic bacterium from deep sea floor sediments.</title>
        <authorList>
            <person name="Aono E."/>
            <person name="Baba T."/>
            <person name="Ara T."/>
            <person name="Nishi T."/>
            <person name="Nakamichi T."/>
            <person name="Inamoto E."/>
            <person name="Toyonaga H."/>
            <person name="Hasegawa M."/>
            <person name="Takai Y."/>
            <person name="Okumura Y."/>
            <person name="Baba M."/>
            <person name="Tomita M."/>
            <person name="Kato C."/>
            <person name="Oshima T."/>
            <person name="Nakasone K."/>
            <person name="Mori H."/>
        </authorList>
    </citation>
    <scope>NUCLEOTIDE SEQUENCE [LARGE SCALE GENOMIC DNA]</scope>
    <source>
        <strain evidence="3">JCM 10179 / CIP 106290 / LMG 19151 / DSS12</strain>
    </source>
</reference>
<sequence>MNILLVVAGTLSALAALAHVGCIYFGASWYRFFGAGEQMAVLAEQGSLKPTIITSGIVIVQSIWSLYGFAAAGLIPKLPLIRTALIIITSIYLLRGVAGFFFISHPIGRSPEFWFWSSAICL</sequence>
<dbReference type="OrthoDB" id="5457135at2"/>
<evidence type="ECO:0000256" key="1">
    <source>
        <dbReference type="SAM" id="Phobius"/>
    </source>
</evidence>
<dbReference type="AlphaFoldDB" id="D4ZGA6"/>
<dbReference type="Proteomes" id="UP000002350">
    <property type="component" value="Chromosome"/>
</dbReference>
<keyword evidence="1" id="KW-0472">Membrane</keyword>
<evidence type="ECO:0000313" key="3">
    <source>
        <dbReference type="Proteomes" id="UP000002350"/>
    </source>
</evidence>
<keyword evidence="1" id="KW-1133">Transmembrane helix</keyword>
<organism evidence="2 3">
    <name type="scientific">Shewanella violacea (strain JCM 10179 / CIP 106290 / LMG 19151 / DSS12)</name>
    <dbReference type="NCBI Taxonomy" id="637905"/>
    <lineage>
        <taxon>Bacteria</taxon>
        <taxon>Pseudomonadati</taxon>
        <taxon>Pseudomonadota</taxon>
        <taxon>Gammaproteobacteria</taxon>
        <taxon>Alteromonadales</taxon>
        <taxon>Shewanellaceae</taxon>
        <taxon>Shewanella</taxon>
    </lineage>
</organism>
<proteinExistence type="predicted"/>
<dbReference type="EMBL" id="AP011177">
    <property type="protein sequence ID" value="BAJ00705.1"/>
    <property type="molecule type" value="Genomic_DNA"/>
</dbReference>
<name>D4ZGA6_SHEVD</name>
<keyword evidence="3" id="KW-1185">Reference proteome</keyword>
<gene>
    <name evidence="2" type="ordered locus">SVI_0734</name>
</gene>
<dbReference type="RefSeq" id="WP_013050018.1">
    <property type="nucleotide sequence ID" value="NC_014012.1"/>
</dbReference>
<feature type="transmembrane region" description="Helical" evidence="1">
    <location>
        <begin position="84"/>
        <end position="107"/>
    </location>
</feature>
<dbReference type="STRING" id="637905.SVI_0734"/>
<protein>
    <submittedName>
        <fullName evidence="2">Uncharacterized protein</fullName>
    </submittedName>
</protein>
<feature type="transmembrane region" description="Helical" evidence="1">
    <location>
        <begin position="52"/>
        <end position="72"/>
    </location>
</feature>
<dbReference type="KEGG" id="svo:SVI_0734"/>
<accession>D4ZGA6</accession>
<dbReference type="HOGENOM" id="CLU_145285_0_0_6"/>
<dbReference type="eggNOG" id="ENOG50303H9">
    <property type="taxonomic scope" value="Bacteria"/>
</dbReference>